<dbReference type="Proteomes" id="UP001595604">
    <property type="component" value="Unassembled WGS sequence"/>
</dbReference>
<dbReference type="PANTHER" id="PTHR34477">
    <property type="entry name" value="UPF0213 PROTEIN YHBQ"/>
    <property type="match status" value="1"/>
</dbReference>
<dbReference type="InterPro" id="IPR000305">
    <property type="entry name" value="GIY-YIG_endonuc"/>
</dbReference>
<dbReference type="InterPro" id="IPR035901">
    <property type="entry name" value="GIY-YIG_endonuc_sf"/>
</dbReference>
<dbReference type="SUPFAM" id="SSF82771">
    <property type="entry name" value="GIY-YIG endonuclease"/>
    <property type="match status" value="1"/>
</dbReference>
<accession>A0ABV7ILT2</accession>
<dbReference type="EMBL" id="JBHRTQ010000005">
    <property type="protein sequence ID" value="MFC3173628.1"/>
    <property type="molecule type" value="Genomic_DNA"/>
</dbReference>
<comment type="similarity">
    <text evidence="1">Belongs to the UPF0213 family.</text>
</comment>
<proteinExistence type="inferred from homology"/>
<gene>
    <name evidence="3" type="ORF">ACFOD9_05125</name>
</gene>
<keyword evidence="4" id="KW-1185">Reference proteome</keyword>
<evidence type="ECO:0000256" key="1">
    <source>
        <dbReference type="ARBA" id="ARBA00007435"/>
    </source>
</evidence>
<reference evidence="4" key="1">
    <citation type="journal article" date="2019" name="Int. J. Syst. Evol. Microbiol.">
        <title>The Global Catalogue of Microorganisms (GCM) 10K type strain sequencing project: providing services to taxonomists for standard genome sequencing and annotation.</title>
        <authorList>
            <consortium name="The Broad Institute Genomics Platform"/>
            <consortium name="The Broad Institute Genome Sequencing Center for Infectious Disease"/>
            <person name="Wu L."/>
            <person name="Ma J."/>
        </authorList>
    </citation>
    <scope>NUCLEOTIDE SEQUENCE [LARGE SCALE GENOMIC DNA]</scope>
    <source>
        <strain evidence="4">KCTC 42984</strain>
    </source>
</reference>
<name>A0ABV7ILT2_9SPHN</name>
<dbReference type="InterPro" id="IPR050190">
    <property type="entry name" value="UPF0213_domain"/>
</dbReference>
<evidence type="ECO:0000259" key="2">
    <source>
        <dbReference type="PROSITE" id="PS50164"/>
    </source>
</evidence>
<sequence>MKKGGWVYIMANRYRGGMYVGGTANLIRREWQHREGQGSIHVADFFKQRLVYAERHEDIERAITREKLVKKWRREWKFALIEADNPEWLDLWEQWHPVGQVSDPGAAR</sequence>
<dbReference type="RefSeq" id="WP_379509016.1">
    <property type="nucleotide sequence ID" value="NZ_JBHRTQ010000005.1"/>
</dbReference>
<comment type="caution">
    <text evidence="3">The sequence shown here is derived from an EMBL/GenBank/DDBJ whole genome shotgun (WGS) entry which is preliminary data.</text>
</comment>
<dbReference type="PANTHER" id="PTHR34477:SF5">
    <property type="entry name" value="BSL5627 PROTEIN"/>
    <property type="match status" value="1"/>
</dbReference>
<dbReference type="CDD" id="cd10448">
    <property type="entry name" value="GIY-YIG_unchar_3"/>
    <property type="match status" value="1"/>
</dbReference>
<dbReference type="PROSITE" id="PS50164">
    <property type="entry name" value="GIY_YIG"/>
    <property type="match status" value="1"/>
</dbReference>
<feature type="domain" description="GIY-YIG" evidence="2">
    <location>
        <begin position="3"/>
        <end position="80"/>
    </location>
</feature>
<organism evidence="3 4">
    <name type="scientific">Novosphingobium bradum</name>
    <dbReference type="NCBI Taxonomy" id="1737444"/>
    <lineage>
        <taxon>Bacteria</taxon>
        <taxon>Pseudomonadati</taxon>
        <taxon>Pseudomonadota</taxon>
        <taxon>Alphaproteobacteria</taxon>
        <taxon>Sphingomonadales</taxon>
        <taxon>Sphingomonadaceae</taxon>
        <taxon>Novosphingobium</taxon>
    </lineage>
</organism>
<dbReference type="Gene3D" id="3.40.1440.10">
    <property type="entry name" value="GIY-YIG endonuclease"/>
    <property type="match status" value="1"/>
</dbReference>
<dbReference type="Pfam" id="PF01541">
    <property type="entry name" value="GIY-YIG"/>
    <property type="match status" value="1"/>
</dbReference>
<evidence type="ECO:0000313" key="3">
    <source>
        <dbReference type="EMBL" id="MFC3173628.1"/>
    </source>
</evidence>
<protein>
    <submittedName>
        <fullName evidence="3">GIY-YIG nuclease family protein</fullName>
    </submittedName>
</protein>
<evidence type="ECO:0000313" key="4">
    <source>
        <dbReference type="Proteomes" id="UP001595604"/>
    </source>
</evidence>